<sequence length="423" mass="48261">MSDNNYRVKSWTPPPRPEWVQRINEEGRHLDLRGIIPLDADSLISHAKRNTGLDDFGGDDWLEPFQIYVRSLDEEADLNLMGRILSRSDLLMYLELRLRVEALYQQHSEIDDVVLAPPVLVTGSGRSGTSALQNLMALDPDNGTPTHWEALFPCPAPEAASYRSDPRIDLAHARMTQWNRVTPELTSIHEFGGAMPTELIQLEAASFQSPAWMIFCGFTPSYDQYIYARPSHKPAFDYARRVLKVLQWKNPRKRWLLKSPDALRVLPDFFAAFPNAQLLWIHRDPVKTMSSVTSLIGTIIWTRSDRPMPEQAVAQLTNPRGLAGLFDKVIDEIESGAIPRERVHHMQYGDFIADPVGQVERAYGQMGIDLSDTARNAMHAYLEANPRESRPAHKYNVDAQGHLSEERELFKRYHTYFDVKTEA</sequence>
<dbReference type="InterPro" id="IPR027417">
    <property type="entry name" value="P-loop_NTPase"/>
</dbReference>
<dbReference type="Proteomes" id="UP000245712">
    <property type="component" value="Unassembled WGS sequence"/>
</dbReference>
<dbReference type="Gene3D" id="3.40.50.300">
    <property type="entry name" value="P-loop containing nucleotide triphosphate hydrolases"/>
    <property type="match status" value="1"/>
</dbReference>
<reference evidence="1 2" key="1">
    <citation type="submission" date="2018-05" db="EMBL/GenBank/DDBJ databases">
        <title>Genomic Encyclopedia of Type Strains, Phase IV (KMG-V): Genome sequencing to study the core and pangenomes of soil and plant-associated prokaryotes.</title>
        <authorList>
            <person name="Whitman W."/>
        </authorList>
    </citation>
    <scope>NUCLEOTIDE SEQUENCE [LARGE SCALE GENOMIC DNA]</scope>
    <source>
        <strain evidence="1 2">SCZa-39</strain>
    </source>
</reference>
<gene>
    <name evidence="1" type="ORF">C7402_11772</name>
</gene>
<proteinExistence type="predicted"/>
<evidence type="ECO:0000313" key="2">
    <source>
        <dbReference type="Proteomes" id="UP000245712"/>
    </source>
</evidence>
<dbReference type="RefSeq" id="WP_116613355.1">
    <property type="nucleotide sequence ID" value="NZ_QEOB01000017.1"/>
</dbReference>
<dbReference type="EMBL" id="QEOB01000017">
    <property type="protein sequence ID" value="PVX75660.1"/>
    <property type="molecule type" value="Genomic_DNA"/>
</dbReference>
<organism evidence="1 2">
    <name type="scientific">Paraburkholderia unamae</name>
    <dbReference type="NCBI Taxonomy" id="219649"/>
    <lineage>
        <taxon>Bacteria</taxon>
        <taxon>Pseudomonadati</taxon>
        <taxon>Pseudomonadota</taxon>
        <taxon>Betaproteobacteria</taxon>
        <taxon>Burkholderiales</taxon>
        <taxon>Burkholderiaceae</taxon>
        <taxon>Paraburkholderia</taxon>
    </lineage>
</organism>
<dbReference type="PANTHER" id="PTHR36451:SF1">
    <property type="entry name" value="OMEGA-HYDROXY-BETA-DIHYDROMENAQUINONE-9 SULFOTRANSFERASE STF3"/>
    <property type="match status" value="1"/>
</dbReference>
<dbReference type="PANTHER" id="PTHR36451">
    <property type="entry name" value="PAPS-DEPENDENT SULFOTRANSFERASE STF3"/>
    <property type="match status" value="1"/>
</dbReference>
<protein>
    <submittedName>
        <fullName evidence="1">Sulfotransferase family protein</fullName>
    </submittedName>
</protein>
<evidence type="ECO:0000313" key="1">
    <source>
        <dbReference type="EMBL" id="PVX75660.1"/>
    </source>
</evidence>
<dbReference type="Pfam" id="PF13469">
    <property type="entry name" value="Sulfotransfer_3"/>
    <property type="match status" value="1"/>
</dbReference>
<dbReference type="InterPro" id="IPR052736">
    <property type="entry name" value="Stf3_sulfotransferase"/>
</dbReference>
<comment type="caution">
    <text evidence="1">The sequence shown here is derived from an EMBL/GenBank/DDBJ whole genome shotgun (WGS) entry which is preliminary data.</text>
</comment>
<accession>A0ABX5KDX5</accession>
<name>A0ABX5KDX5_9BURK</name>
<dbReference type="SUPFAM" id="SSF52540">
    <property type="entry name" value="P-loop containing nucleoside triphosphate hydrolases"/>
    <property type="match status" value="1"/>
</dbReference>
<keyword evidence="2" id="KW-1185">Reference proteome</keyword>